<accession>A0A1X0RXY4</accession>
<evidence type="ECO:0000313" key="1">
    <source>
        <dbReference type="EMBL" id="ORE16859.1"/>
    </source>
</evidence>
<dbReference type="EMBL" id="KV921372">
    <property type="protein sequence ID" value="ORE16859.1"/>
    <property type="molecule type" value="Genomic_DNA"/>
</dbReference>
<feature type="non-terminal residue" evidence="1">
    <location>
        <position position="1"/>
    </location>
</feature>
<organism evidence="1 2">
    <name type="scientific">Rhizopus microsporus</name>
    <dbReference type="NCBI Taxonomy" id="58291"/>
    <lineage>
        <taxon>Eukaryota</taxon>
        <taxon>Fungi</taxon>
        <taxon>Fungi incertae sedis</taxon>
        <taxon>Mucoromycota</taxon>
        <taxon>Mucoromycotina</taxon>
        <taxon>Mucoromycetes</taxon>
        <taxon>Mucorales</taxon>
        <taxon>Mucorineae</taxon>
        <taxon>Rhizopodaceae</taxon>
        <taxon>Rhizopus</taxon>
    </lineage>
</organism>
<gene>
    <name evidence="1" type="ORF">BCV71DRAFT_182556</name>
</gene>
<dbReference type="Proteomes" id="UP000242381">
    <property type="component" value="Unassembled WGS sequence"/>
</dbReference>
<name>A0A1X0RXY4_RHIZD</name>
<dbReference type="AlphaFoldDB" id="A0A1X0RXY4"/>
<proteinExistence type="predicted"/>
<sequence>DFCQYCCMPETTGYILFICDHKADVWSSLLADHLPPSPIAESSPLHRCISLLTLAHFRIVSDDRLSVFDILCSIIHVI</sequence>
<evidence type="ECO:0000313" key="2">
    <source>
        <dbReference type="Proteomes" id="UP000242381"/>
    </source>
</evidence>
<reference evidence="1 2" key="1">
    <citation type="journal article" date="2016" name="Proc. Natl. Acad. Sci. U.S.A.">
        <title>Lipid metabolic changes in an early divergent fungus govern the establishment of a mutualistic symbiosis with endobacteria.</title>
        <authorList>
            <person name="Lastovetsky O.A."/>
            <person name="Gaspar M.L."/>
            <person name="Mondo S.J."/>
            <person name="LaButti K.M."/>
            <person name="Sandor L."/>
            <person name="Grigoriev I.V."/>
            <person name="Henry S.A."/>
            <person name="Pawlowska T.E."/>
        </authorList>
    </citation>
    <scope>NUCLEOTIDE SEQUENCE [LARGE SCALE GENOMIC DNA]</scope>
    <source>
        <strain evidence="1 2">ATCC 11559</strain>
    </source>
</reference>
<protein>
    <submittedName>
        <fullName evidence="1">Uncharacterized protein</fullName>
    </submittedName>
</protein>